<gene>
    <name evidence="3" type="ORF">LCGC14_1801330</name>
</gene>
<dbReference type="GO" id="GO:0016862">
    <property type="term" value="F:intramolecular oxidoreductase activity, interconverting keto- and enol-groups"/>
    <property type="evidence" value="ECO:0007669"/>
    <property type="project" value="InterPro"/>
</dbReference>
<dbReference type="AlphaFoldDB" id="A0A0F9JP93"/>
<evidence type="ECO:0000259" key="2">
    <source>
        <dbReference type="Pfam" id="PF01361"/>
    </source>
</evidence>
<comment type="caution">
    <text evidence="3">The sequence shown here is derived from an EMBL/GenBank/DDBJ whole genome shotgun (WGS) entry which is preliminary data.</text>
</comment>
<protein>
    <recommendedName>
        <fullName evidence="2">4-oxalocrotonate tautomerase-like domain-containing protein</fullName>
    </recommendedName>
</protein>
<organism evidence="3">
    <name type="scientific">marine sediment metagenome</name>
    <dbReference type="NCBI Taxonomy" id="412755"/>
    <lineage>
        <taxon>unclassified sequences</taxon>
        <taxon>metagenomes</taxon>
        <taxon>ecological metagenomes</taxon>
    </lineage>
</organism>
<reference evidence="3" key="1">
    <citation type="journal article" date="2015" name="Nature">
        <title>Complex archaea that bridge the gap between prokaryotes and eukaryotes.</title>
        <authorList>
            <person name="Spang A."/>
            <person name="Saw J.H."/>
            <person name="Jorgensen S.L."/>
            <person name="Zaremba-Niedzwiedzka K."/>
            <person name="Martijn J."/>
            <person name="Lind A.E."/>
            <person name="van Eijk R."/>
            <person name="Schleper C."/>
            <person name="Guy L."/>
            <person name="Ettema T.J."/>
        </authorList>
    </citation>
    <scope>NUCLEOTIDE SEQUENCE</scope>
</reference>
<feature type="domain" description="4-oxalocrotonate tautomerase-like" evidence="2">
    <location>
        <begin position="2"/>
        <end position="51"/>
    </location>
</feature>
<dbReference type="Gene3D" id="3.30.429.10">
    <property type="entry name" value="Macrophage Migration Inhibitory Factor"/>
    <property type="match status" value="1"/>
</dbReference>
<evidence type="ECO:0000256" key="1">
    <source>
        <dbReference type="ARBA" id="ARBA00023235"/>
    </source>
</evidence>
<dbReference type="InterPro" id="IPR017284">
    <property type="entry name" value="Tautomerase_PptA"/>
</dbReference>
<name>A0A0F9JP93_9ZZZZ</name>
<dbReference type="PIRSF" id="PIRSF037799">
    <property type="entry name" value="Tautomer_YdcE_prd"/>
    <property type="match status" value="1"/>
</dbReference>
<sequence>MPHVIVKLFPGRTDQQKNEFTQRIVKAVRDTMDTEEWAVSITFEEVTQEQWEEKVYKPDIIAKEKLLYKKPGYEVSNGEYKRL</sequence>
<dbReference type="GO" id="GO:0005737">
    <property type="term" value="C:cytoplasm"/>
    <property type="evidence" value="ECO:0007669"/>
    <property type="project" value="InterPro"/>
</dbReference>
<evidence type="ECO:0000313" key="3">
    <source>
        <dbReference type="EMBL" id="KKM00748.1"/>
    </source>
</evidence>
<dbReference type="EMBL" id="LAZR01017360">
    <property type="protein sequence ID" value="KKM00748.1"/>
    <property type="molecule type" value="Genomic_DNA"/>
</dbReference>
<dbReference type="Pfam" id="PF01361">
    <property type="entry name" value="Tautomerase"/>
    <property type="match status" value="1"/>
</dbReference>
<accession>A0A0F9JP93</accession>
<dbReference type="SUPFAM" id="SSF55331">
    <property type="entry name" value="Tautomerase/MIF"/>
    <property type="match status" value="1"/>
</dbReference>
<dbReference type="InterPro" id="IPR004370">
    <property type="entry name" value="4-OT-like_dom"/>
</dbReference>
<proteinExistence type="predicted"/>
<dbReference type="InterPro" id="IPR014347">
    <property type="entry name" value="Tautomerase/MIF_sf"/>
</dbReference>
<keyword evidence="1" id="KW-0413">Isomerase</keyword>